<organism evidence="1 2">
    <name type="scientific">Paenibacillus dendrobii</name>
    <dbReference type="NCBI Taxonomy" id="2691084"/>
    <lineage>
        <taxon>Bacteria</taxon>
        <taxon>Bacillati</taxon>
        <taxon>Bacillota</taxon>
        <taxon>Bacilli</taxon>
        <taxon>Bacillales</taxon>
        <taxon>Paenibacillaceae</taxon>
        <taxon>Paenibacillus</taxon>
    </lineage>
</organism>
<evidence type="ECO:0000313" key="1">
    <source>
        <dbReference type="EMBL" id="MWV43137.1"/>
    </source>
</evidence>
<comment type="caution">
    <text evidence="1">The sequence shown here is derived from an EMBL/GenBank/DDBJ whole genome shotgun (WGS) entry which is preliminary data.</text>
</comment>
<protein>
    <submittedName>
        <fullName evidence="1">Uncharacterized protein</fullName>
    </submittedName>
</protein>
<keyword evidence="2" id="KW-1185">Reference proteome</keyword>
<dbReference type="Proteomes" id="UP000460318">
    <property type="component" value="Unassembled WGS sequence"/>
</dbReference>
<proteinExistence type="predicted"/>
<dbReference type="Pfam" id="PF19635">
    <property type="entry name" value="DUF6138"/>
    <property type="match status" value="1"/>
</dbReference>
<dbReference type="EMBL" id="WUBI01000001">
    <property type="protein sequence ID" value="MWV43137.1"/>
    <property type="molecule type" value="Genomic_DNA"/>
</dbReference>
<evidence type="ECO:0000313" key="2">
    <source>
        <dbReference type="Proteomes" id="UP000460318"/>
    </source>
</evidence>
<dbReference type="AlphaFoldDB" id="A0A7X3IFV2"/>
<reference evidence="1 2" key="1">
    <citation type="submission" date="2019-12" db="EMBL/GenBank/DDBJ databases">
        <title>Paenibacillus sp. nov., an endophytic bacterium isolated from the stem of Dendrobium.</title>
        <authorList>
            <person name="Zhao R."/>
        </authorList>
    </citation>
    <scope>NUCLEOTIDE SEQUENCE [LARGE SCALE GENOMIC DNA]</scope>
    <source>
        <strain evidence="1 2">HJL G12</strain>
    </source>
</reference>
<dbReference type="InterPro" id="IPR046136">
    <property type="entry name" value="DUF6138"/>
</dbReference>
<name>A0A7X3IFV2_9BACL</name>
<sequence>MNEAAKAFLQHVWIQITDIYDKENKRISELPKRSMLQAGIRDYLRVAWRRPERNDGYGHIYIDVDEPFDWSDSSYKSEAGPYIEQMTEEIWIREFFPALLERVENMFLAGSYSPVFFDYRFELVLEYDRDDSVLHHSMILINEDKRQALKERMDSFIQVKIMPDLPVLPDKNDEFFFARNLMNPDLFEQKQECVDPLIQRLRDKLRSNRNRAEGWAAEYTSAFKGWAEERFLNRYFVQSGNYGLEWALKGADEREELDSDALEFFIYAALRIGATEPKTRQQYLELAVQLGSENAAAYLKQGSGRFESARASQLFQGNANDILQTIDIRILSEEEAAYGEALQYITDLLKQGFPKGYKLTLKSKAKQYLPVKKMAKSHLHQFFGNALGYPALYPRIAQYAELAMEPFAWYGDVEPGEKSVMPGTYAIFGLGLYTDAFDSLVLRYMKLVDTEHQSLQDSFAEAYIDAHGLTPKSMGMLVSILLGSSESAKPLKSVSIDRPELAEVVLSELADKEMHEREHVLYMLFGSRSKLMNLAKKAAFPLKDKLEQMLDWIR</sequence>
<dbReference type="RefSeq" id="WP_160496673.1">
    <property type="nucleotide sequence ID" value="NZ_WUBI01000001.1"/>
</dbReference>
<gene>
    <name evidence="1" type="ORF">GRF59_05795</name>
</gene>
<accession>A0A7X3IFV2</accession>